<keyword evidence="2" id="KW-1185">Reference proteome</keyword>
<dbReference type="Proteomes" id="UP000019462">
    <property type="component" value="Unassembled WGS sequence"/>
</dbReference>
<proteinExistence type="predicted"/>
<evidence type="ECO:0000313" key="1">
    <source>
        <dbReference type="EMBL" id="ETS60764.1"/>
    </source>
</evidence>
<evidence type="ECO:0000313" key="2">
    <source>
        <dbReference type="Proteomes" id="UP000019462"/>
    </source>
</evidence>
<reference evidence="1 2" key="1">
    <citation type="journal article" date="2014" name="Genome Announc.">
        <title>Genome sequence of the basidiomycetous fungus Pseudozyma aphidis DSM70725, an efficient producer of biosurfactant mannosylerythritol lipids.</title>
        <authorList>
            <person name="Lorenz S."/>
            <person name="Guenther M."/>
            <person name="Grumaz C."/>
            <person name="Rupp S."/>
            <person name="Zibek S."/>
            <person name="Sohn K."/>
        </authorList>
    </citation>
    <scope>NUCLEOTIDE SEQUENCE [LARGE SCALE GENOMIC DNA]</scope>
    <source>
        <strain evidence="2">ATCC 32657 / CBS 517.83 / DSM 70725 / JCM 10318 / NBRC 10182 / NRRL Y-7954 / St-0401</strain>
    </source>
</reference>
<dbReference type="AlphaFoldDB" id="W3VGT2"/>
<gene>
    <name evidence="1" type="ORF">PaG_04672</name>
</gene>
<protein>
    <submittedName>
        <fullName evidence="1">Uncharacterized protein</fullName>
    </submittedName>
</protein>
<sequence>MDCCRLRIAHPVFDPPPPSARSSLRIDRLAAREIMQMRIAISTPSRVSFHRSILTATPAHAAAQPLALLLPARWMPSRTPTTQTRKTEIASHHAVPANAVKPDLGMPLTTALSAPIPSHDILDLAPARRRWVNCARSISPDTFEPNVGGTQPSSSACSLHRLGAYRCQRIRHEASPPSMHVLVGSIGRTTVVWSARVGTMRSHVTA</sequence>
<accession>W3VGT2</accession>
<organism evidence="1 2">
    <name type="scientific">Moesziomyces aphidis</name>
    <name type="common">Pseudozyma aphidis</name>
    <dbReference type="NCBI Taxonomy" id="84754"/>
    <lineage>
        <taxon>Eukaryota</taxon>
        <taxon>Fungi</taxon>
        <taxon>Dikarya</taxon>
        <taxon>Basidiomycota</taxon>
        <taxon>Ustilaginomycotina</taxon>
        <taxon>Ustilaginomycetes</taxon>
        <taxon>Ustilaginales</taxon>
        <taxon>Ustilaginaceae</taxon>
        <taxon>Moesziomyces</taxon>
    </lineage>
</organism>
<dbReference type="EMBL" id="AWNI01000022">
    <property type="protein sequence ID" value="ETS60764.1"/>
    <property type="molecule type" value="Genomic_DNA"/>
</dbReference>
<name>W3VGT2_MOEAP</name>
<comment type="caution">
    <text evidence="1">The sequence shown here is derived from an EMBL/GenBank/DDBJ whole genome shotgun (WGS) entry which is preliminary data.</text>
</comment>
<dbReference type="HOGENOM" id="CLU_1332438_0_0_1"/>